<evidence type="ECO:0000313" key="2">
    <source>
        <dbReference type="EMBL" id="MFG6457859.1"/>
    </source>
</evidence>
<proteinExistence type="predicted"/>
<protein>
    <submittedName>
        <fullName evidence="2">DUF4376 domain-containing protein</fullName>
    </submittedName>
</protein>
<comment type="caution">
    <text evidence="2">The sequence shown here is derived from an EMBL/GenBank/DDBJ whole genome shotgun (WGS) entry which is preliminary data.</text>
</comment>
<dbReference type="Proteomes" id="UP001606305">
    <property type="component" value="Unassembled WGS sequence"/>
</dbReference>
<evidence type="ECO:0000259" key="1">
    <source>
        <dbReference type="Pfam" id="PF14301"/>
    </source>
</evidence>
<name>A0ABW7G7C5_9BURK</name>
<feature type="domain" description="DUF4376" evidence="1">
    <location>
        <begin position="107"/>
        <end position="212"/>
    </location>
</feature>
<organism evidence="2 3">
    <name type="scientific">Pelomonas nitida</name>
    <dbReference type="NCBI Taxonomy" id="3299027"/>
    <lineage>
        <taxon>Bacteria</taxon>
        <taxon>Pseudomonadati</taxon>
        <taxon>Pseudomonadota</taxon>
        <taxon>Betaproteobacteria</taxon>
        <taxon>Burkholderiales</taxon>
        <taxon>Sphaerotilaceae</taxon>
        <taxon>Roseateles</taxon>
    </lineage>
</organism>
<dbReference type="Pfam" id="PF14301">
    <property type="entry name" value="DUF4376"/>
    <property type="match status" value="1"/>
</dbReference>
<keyword evidence="3" id="KW-1185">Reference proteome</keyword>
<gene>
    <name evidence="2" type="ORF">ACG00X_13535</name>
</gene>
<evidence type="ECO:0000313" key="3">
    <source>
        <dbReference type="Proteomes" id="UP001606305"/>
    </source>
</evidence>
<dbReference type="RefSeq" id="WP_394488714.1">
    <property type="nucleotide sequence ID" value="NZ_JBIGIA010000009.1"/>
</dbReference>
<sequence>MPITKAIKTPGGADIAYHVATRVEAQTLDAAQVLLVQVSSWPSVEAYDLAGGKAATWNDWHPVDFAALANSAALGLGPACEQALAASPNSSLAGGIVSAMRDGLDGARARQWANIKQQRELLDNSPIDHDGYQVDAGASSRLDIMGAVMAMQAGGQASRLWRCSDNVMRELLLADLLAIGQAIAARRQALIETSDALYQQLNDAADAAAVAAVVWPTSPSA</sequence>
<accession>A0ABW7G7C5</accession>
<dbReference type="EMBL" id="JBIGIA010000009">
    <property type="protein sequence ID" value="MFG6457859.1"/>
    <property type="molecule type" value="Genomic_DNA"/>
</dbReference>
<dbReference type="InterPro" id="IPR025484">
    <property type="entry name" value="DUF4376"/>
</dbReference>
<reference evidence="2 3" key="1">
    <citation type="submission" date="2024-09" db="EMBL/GenBank/DDBJ databases">
        <title>Novel species of the genus Pelomonas and Roseateles isolated from streams.</title>
        <authorList>
            <person name="Lu H."/>
        </authorList>
    </citation>
    <scope>NUCLEOTIDE SEQUENCE [LARGE SCALE GENOMIC DNA]</scope>
    <source>
        <strain evidence="2 3">BYS96W</strain>
    </source>
</reference>